<dbReference type="InterPro" id="IPR036615">
    <property type="entry name" value="Mur_ligase_C_dom_sf"/>
</dbReference>
<proteinExistence type="inferred from homology"/>
<sequence length="439" mass="47772">MAAKKCLTYRQSTAYLNSLNFHGIKLGLSRTEKLLEALGNPHRNYKVIHVAGTNGKGSTATMIASVLTSAGVDNGLYVSPHLETFRERIQINGGMIGTSDAAKLVGDVKKAVNSVNDPGVTYFEFMTAMAFLHFSRNKVKVAVVEVGLGGRFDSTNIVNPAVSIITSLAMDHQSHLGVNLKSIAYEKCGIIKQKQPVVCGVRESAVAQHVLDNAKKKSAPLFLIRRDFSNRRLSMDKYSEQFNFESSYGALKKVAVSLAGKQQVDNASCAIMALQLLRNQGVEVDDNAIRLGLADVYCPGRFEVVNKEPMVILDGAHNPKAAMALCHALRERFGEGKVDIIFGAMKDKDYKKMIANLKPVARSFTFFAPDVPRSPDPKELAEAQTDGSIPTGIAENTHKILDIMEKSPSDSLFLVTGSFYTVGEIRAALRRSAASKQTS</sequence>
<dbReference type="NCBIfam" id="TIGR01499">
    <property type="entry name" value="folC"/>
    <property type="match status" value="1"/>
</dbReference>
<keyword evidence="8" id="KW-0460">Magnesium</keyword>
<dbReference type="InterPro" id="IPR004101">
    <property type="entry name" value="Mur_ligase_C"/>
</dbReference>
<evidence type="ECO:0000256" key="3">
    <source>
        <dbReference type="ARBA" id="ARBA00011245"/>
    </source>
</evidence>
<keyword evidence="4 12" id="KW-0436">Ligase</keyword>
<evidence type="ECO:0000259" key="11">
    <source>
        <dbReference type="Pfam" id="PF08245"/>
    </source>
</evidence>
<dbReference type="InterPro" id="IPR036565">
    <property type="entry name" value="Mur-like_cat_sf"/>
</dbReference>
<dbReference type="InterPro" id="IPR018109">
    <property type="entry name" value="Folylpolyglutamate_synth_CS"/>
</dbReference>
<dbReference type="SUPFAM" id="SSF53244">
    <property type="entry name" value="MurD-like peptide ligases, peptide-binding domain"/>
    <property type="match status" value="1"/>
</dbReference>
<keyword evidence="5" id="KW-0479">Metal-binding</keyword>
<comment type="cofactor">
    <cofactor evidence="1">
        <name>Mg(2+)</name>
        <dbReference type="ChEBI" id="CHEBI:18420"/>
    </cofactor>
</comment>
<comment type="subunit">
    <text evidence="3">Monomer.</text>
</comment>
<evidence type="ECO:0000259" key="10">
    <source>
        <dbReference type="Pfam" id="PF02875"/>
    </source>
</evidence>
<dbReference type="GO" id="GO:0005737">
    <property type="term" value="C:cytoplasm"/>
    <property type="evidence" value="ECO:0007669"/>
    <property type="project" value="TreeGrafter"/>
</dbReference>
<protein>
    <submittedName>
        <fullName evidence="12">Dihydrofolate synthase @ Folylpolyglutamate synthase</fullName>
        <ecNumber evidence="12">6.3.2.12</ecNumber>
        <ecNumber evidence="12">6.3.2.17</ecNumber>
    </submittedName>
</protein>
<dbReference type="PIRSF" id="PIRSF001563">
    <property type="entry name" value="Folylpolyglu_synth"/>
    <property type="match status" value="1"/>
</dbReference>
<dbReference type="GO" id="GO:0046656">
    <property type="term" value="P:folic acid biosynthetic process"/>
    <property type="evidence" value="ECO:0007669"/>
    <property type="project" value="UniProtKB-KW"/>
</dbReference>
<name>A0A3B1BL74_9ZZZZ</name>
<dbReference type="EC" id="6.3.2.17" evidence="12"/>
<evidence type="ECO:0000256" key="9">
    <source>
        <dbReference type="ARBA" id="ARBA00022909"/>
    </source>
</evidence>
<dbReference type="PROSITE" id="PS01012">
    <property type="entry name" value="FOLYLPOLYGLU_SYNT_2"/>
    <property type="match status" value="1"/>
</dbReference>
<evidence type="ECO:0000256" key="6">
    <source>
        <dbReference type="ARBA" id="ARBA00022741"/>
    </source>
</evidence>
<feature type="domain" description="Mur ligase central" evidence="11">
    <location>
        <begin position="50"/>
        <end position="273"/>
    </location>
</feature>
<dbReference type="Pfam" id="PF08245">
    <property type="entry name" value="Mur_ligase_M"/>
    <property type="match status" value="1"/>
</dbReference>
<dbReference type="SUPFAM" id="SSF53623">
    <property type="entry name" value="MurD-like peptide ligases, catalytic domain"/>
    <property type="match status" value="1"/>
</dbReference>
<dbReference type="PANTHER" id="PTHR11136">
    <property type="entry name" value="FOLYLPOLYGLUTAMATE SYNTHASE-RELATED"/>
    <property type="match status" value="1"/>
</dbReference>
<evidence type="ECO:0000256" key="1">
    <source>
        <dbReference type="ARBA" id="ARBA00001946"/>
    </source>
</evidence>
<dbReference type="GO" id="GO:0046872">
    <property type="term" value="F:metal ion binding"/>
    <property type="evidence" value="ECO:0007669"/>
    <property type="project" value="UniProtKB-KW"/>
</dbReference>
<dbReference type="GO" id="GO:0005524">
    <property type="term" value="F:ATP binding"/>
    <property type="evidence" value="ECO:0007669"/>
    <property type="project" value="UniProtKB-KW"/>
</dbReference>
<evidence type="ECO:0000256" key="8">
    <source>
        <dbReference type="ARBA" id="ARBA00022842"/>
    </source>
</evidence>
<dbReference type="PANTHER" id="PTHR11136:SF0">
    <property type="entry name" value="DIHYDROFOLATE SYNTHETASE-RELATED"/>
    <property type="match status" value="1"/>
</dbReference>
<dbReference type="GO" id="GO:0008841">
    <property type="term" value="F:dihydrofolate synthase activity"/>
    <property type="evidence" value="ECO:0007669"/>
    <property type="project" value="UniProtKB-EC"/>
</dbReference>
<dbReference type="EMBL" id="UOGA01000078">
    <property type="protein sequence ID" value="VAX16882.1"/>
    <property type="molecule type" value="Genomic_DNA"/>
</dbReference>
<dbReference type="InterPro" id="IPR001645">
    <property type="entry name" value="Folylpolyglutamate_synth"/>
</dbReference>
<evidence type="ECO:0000256" key="5">
    <source>
        <dbReference type="ARBA" id="ARBA00022723"/>
    </source>
</evidence>
<dbReference type="Gene3D" id="3.90.190.20">
    <property type="entry name" value="Mur ligase, C-terminal domain"/>
    <property type="match status" value="1"/>
</dbReference>
<accession>A0A3B1BL74</accession>
<dbReference type="GO" id="GO:0004326">
    <property type="term" value="F:tetrahydrofolylpolyglutamate synthase activity"/>
    <property type="evidence" value="ECO:0007669"/>
    <property type="project" value="UniProtKB-EC"/>
</dbReference>
<dbReference type="InterPro" id="IPR013221">
    <property type="entry name" value="Mur_ligase_cen"/>
</dbReference>
<feature type="domain" description="Mur ligase C-terminal" evidence="10">
    <location>
        <begin position="300"/>
        <end position="419"/>
    </location>
</feature>
<dbReference type="Pfam" id="PF02875">
    <property type="entry name" value="Mur_ligase_C"/>
    <property type="match status" value="1"/>
</dbReference>
<dbReference type="EC" id="6.3.2.12" evidence="12"/>
<organism evidence="12">
    <name type="scientific">hydrothermal vent metagenome</name>
    <dbReference type="NCBI Taxonomy" id="652676"/>
    <lineage>
        <taxon>unclassified sequences</taxon>
        <taxon>metagenomes</taxon>
        <taxon>ecological metagenomes</taxon>
    </lineage>
</organism>
<keyword evidence="6" id="KW-0547">Nucleotide-binding</keyword>
<keyword evidence="7" id="KW-0067">ATP-binding</keyword>
<gene>
    <name evidence="12" type="ORF">MNBD_NITROSPINAE04-2791</name>
</gene>
<evidence type="ECO:0000256" key="2">
    <source>
        <dbReference type="ARBA" id="ARBA00008276"/>
    </source>
</evidence>
<evidence type="ECO:0000256" key="4">
    <source>
        <dbReference type="ARBA" id="ARBA00022598"/>
    </source>
</evidence>
<reference evidence="12" key="1">
    <citation type="submission" date="2018-06" db="EMBL/GenBank/DDBJ databases">
        <authorList>
            <person name="Zhirakovskaya E."/>
        </authorList>
    </citation>
    <scope>NUCLEOTIDE SEQUENCE</scope>
</reference>
<dbReference type="Gene3D" id="3.40.1190.10">
    <property type="entry name" value="Mur-like, catalytic domain"/>
    <property type="match status" value="1"/>
</dbReference>
<evidence type="ECO:0000256" key="7">
    <source>
        <dbReference type="ARBA" id="ARBA00022840"/>
    </source>
</evidence>
<keyword evidence="9" id="KW-0289">Folate biosynthesis</keyword>
<dbReference type="AlphaFoldDB" id="A0A3B1BL74"/>
<evidence type="ECO:0000313" key="12">
    <source>
        <dbReference type="EMBL" id="VAX16882.1"/>
    </source>
</evidence>
<dbReference type="FunFam" id="3.40.1190.10:FF:000004">
    <property type="entry name" value="Dihydrofolate synthase/folylpolyglutamate synthase"/>
    <property type="match status" value="1"/>
</dbReference>
<dbReference type="PROSITE" id="PS01011">
    <property type="entry name" value="FOLYLPOLYGLU_SYNT_1"/>
    <property type="match status" value="1"/>
</dbReference>
<comment type="similarity">
    <text evidence="2">Belongs to the folylpolyglutamate synthase family.</text>
</comment>